<evidence type="ECO:0000256" key="1">
    <source>
        <dbReference type="ARBA" id="ARBA00004651"/>
    </source>
</evidence>
<protein>
    <submittedName>
        <fullName evidence="8">MFS transporter</fullName>
    </submittedName>
</protein>
<accession>A0A917Z8U6</accession>
<feature type="domain" description="Major facilitator superfamily (MFS) profile" evidence="7">
    <location>
        <begin position="31"/>
        <end position="440"/>
    </location>
</feature>
<feature type="transmembrane region" description="Helical" evidence="6">
    <location>
        <begin position="161"/>
        <end position="180"/>
    </location>
</feature>
<dbReference type="InterPro" id="IPR044770">
    <property type="entry name" value="MFS_spinster-like"/>
</dbReference>
<organism evidence="8 9">
    <name type="scientific">Nonomuraea cavernae</name>
    <dbReference type="NCBI Taxonomy" id="2045107"/>
    <lineage>
        <taxon>Bacteria</taxon>
        <taxon>Bacillati</taxon>
        <taxon>Actinomycetota</taxon>
        <taxon>Actinomycetes</taxon>
        <taxon>Streptosporangiales</taxon>
        <taxon>Streptosporangiaceae</taxon>
        <taxon>Nonomuraea</taxon>
    </lineage>
</organism>
<feature type="transmembrane region" description="Helical" evidence="6">
    <location>
        <begin position="287"/>
        <end position="310"/>
    </location>
</feature>
<sequence length="450" mass="46412">MTTDEHVEVQMAGRPPLRVRLNAAAPFGWWPALCIALVALIDRVEYNLMAGALPAIQRELGFGDTAGGAIATAAALAGVILLIPAGRLADRGRRTWAMATVVAVWSLLTLGSGLVMSYAMLFAVRVLLGGAGLLYNPAASSLLADYFPGGSRSRAFSLERFGYFAGQPVGIIVGGALAEAYGWRTMFFLIAVPGMIVAMLCLSLREPVRGTGDRIELLRTGETAAATPVAPVAAAPPRGPVLKEMRDLLGIRTLRAVVAGLGTLFFGLGGLMFWLPTFYQRTFDMPSGMAAGLAGGVGLLGMIVGSLLGARLGDRGHLTRPGWRVALGAGGLMVGGLSLAGSVAVLMLPVQLACLAVSSIAFLVAIPALTAATADVVPAARRGMGFALLQFLVSLAGAAGPLLVGAFSDATGSLRAAYAILAVPLLVGALLAYRGRTSFDADRQAALAQR</sequence>
<feature type="transmembrane region" description="Helical" evidence="6">
    <location>
        <begin position="322"/>
        <end position="344"/>
    </location>
</feature>
<dbReference type="GO" id="GO:0022857">
    <property type="term" value="F:transmembrane transporter activity"/>
    <property type="evidence" value="ECO:0007669"/>
    <property type="project" value="InterPro"/>
</dbReference>
<keyword evidence="9" id="KW-1185">Reference proteome</keyword>
<dbReference type="InterPro" id="IPR020846">
    <property type="entry name" value="MFS_dom"/>
</dbReference>
<comment type="caution">
    <text evidence="8">The sequence shown here is derived from an EMBL/GenBank/DDBJ whole genome shotgun (WGS) entry which is preliminary data.</text>
</comment>
<evidence type="ECO:0000313" key="9">
    <source>
        <dbReference type="Proteomes" id="UP000646523"/>
    </source>
</evidence>
<feature type="transmembrane region" description="Helical" evidence="6">
    <location>
        <begin position="61"/>
        <end position="83"/>
    </location>
</feature>
<dbReference type="Pfam" id="PF07690">
    <property type="entry name" value="MFS_1"/>
    <property type="match status" value="2"/>
</dbReference>
<proteinExistence type="predicted"/>
<feature type="transmembrane region" description="Helical" evidence="6">
    <location>
        <begin position="126"/>
        <end position="149"/>
    </location>
</feature>
<dbReference type="InterPro" id="IPR036259">
    <property type="entry name" value="MFS_trans_sf"/>
</dbReference>
<reference evidence="8" key="2">
    <citation type="submission" date="2020-09" db="EMBL/GenBank/DDBJ databases">
        <authorList>
            <person name="Sun Q."/>
            <person name="Zhou Y."/>
        </authorList>
    </citation>
    <scope>NUCLEOTIDE SEQUENCE</scope>
    <source>
        <strain evidence="8">CGMCC 4.7368</strain>
    </source>
</reference>
<comment type="subcellular location">
    <subcellularLocation>
        <location evidence="1">Cell membrane</location>
        <topology evidence="1">Multi-pass membrane protein</topology>
    </subcellularLocation>
</comment>
<evidence type="ECO:0000256" key="6">
    <source>
        <dbReference type="SAM" id="Phobius"/>
    </source>
</evidence>
<feature type="transmembrane region" description="Helical" evidence="6">
    <location>
        <begin position="384"/>
        <end position="404"/>
    </location>
</feature>
<evidence type="ECO:0000256" key="5">
    <source>
        <dbReference type="ARBA" id="ARBA00023136"/>
    </source>
</evidence>
<evidence type="ECO:0000313" key="8">
    <source>
        <dbReference type="EMBL" id="GGO78436.1"/>
    </source>
</evidence>
<dbReference type="PROSITE" id="PS50850">
    <property type="entry name" value="MFS"/>
    <property type="match status" value="1"/>
</dbReference>
<keyword evidence="2" id="KW-0813">Transport</keyword>
<dbReference type="PANTHER" id="PTHR23505:SF79">
    <property type="entry name" value="PROTEIN SPINSTER"/>
    <property type="match status" value="1"/>
</dbReference>
<feature type="transmembrane region" description="Helical" evidence="6">
    <location>
        <begin position="186"/>
        <end position="204"/>
    </location>
</feature>
<evidence type="ECO:0000256" key="4">
    <source>
        <dbReference type="ARBA" id="ARBA00022989"/>
    </source>
</evidence>
<evidence type="ECO:0000256" key="2">
    <source>
        <dbReference type="ARBA" id="ARBA00022448"/>
    </source>
</evidence>
<dbReference type="AlphaFoldDB" id="A0A917Z8U6"/>
<gene>
    <name evidence="8" type="ORF">GCM10012289_60410</name>
</gene>
<name>A0A917Z8U6_9ACTN</name>
<dbReference type="GO" id="GO:0005886">
    <property type="term" value="C:plasma membrane"/>
    <property type="evidence" value="ECO:0007669"/>
    <property type="project" value="UniProtKB-SubCell"/>
</dbReference>
<dbReference type="PANTHER" id="PTHR23505">
    <property type="entry name" value="SPINSTER"/>
    <property type="match status" value="1"/>
</dbReference>
<dbReference type="Proteomes" id="UP000646523">
    <property type="component" value="Unassembled WGS sequence"/>
</dbReference>
<keyword evidence="3 6" id="KW-0812">Transmembrane</keyword>
<reference evidence="8" key="1">
    <citation type="journal article" date="2014" name="Int. J. Syst. Evol. Microbiol.">
        <title>Complete genome sequence of Corynebacterium casei LMG S-19264T (=DSM 44701T), isolated from a smear-ripened cheese.</title>
        <authorList>
            <consortium name="US DOE Joint Genome Institute (JGI-PGF)"/>
            <person name="Walter F."/>
            <person name="Albersmeier A."/>
            <person name="Kalinowski J."/>
            <person name="Ruckert C."/>
        </authorList>
    </citation>
    <scope>NUCLEOTIDE SEQUENCE</scope>
    <source>
        <strain evidence="8">CGMCC 4.7368</strain>
    </source>
</reference>
<evidence type="ECO:0000256" key="3">
    <source>
        <dbReference type="ARBA" id="ARBA00022692"/>
    </source>
</evidence>
<feature type="transmembrane region" description="Helical" evidence="6">
    <location>
        <begin position="253"/>
        <end position="275"/>
    </location>
</feature>
<evidence type="ECO:0000259" key="7">
    <source>
        <dbReference type="PROSITE" id="PS50850"/>
    </source>
</evidence>
<dbReference type="EMBL" id="BMNH01000025">
    <property type="protein sequence ID" value="GGO78436.1"/>
    <property type="molecule type" value="Genomic_DNA"/>
</dbReference>
<feature type="transmembrane region" description="Helical" evidence="6">
    <location>
        <begin position="350"/>
        <end position="372"/>
    </location>
</feature>
<feature type="transmembrane region" description="Helical" evidence="6">
    <location>
        <begin position="21"/>
        <end position="41"/>
    </location>
</feature>
<feature type="transmembrane region" description="Helical" evidence="6">
    <location>
        <begin position="416"/>
        <end position="433"/>
    </location>
</feature>
<feature type="transmembrane region" description="Helical" evidence="6">
    <location>
        <begin position="95"/>
        <end position="120"/>
    </location>
</feature>
<dbReference type="Gene3D" id="1.20.1250.20">
    <property type="entry name" value="MFS general substrate transporter like domains"/>
    <property type="match status" value="1"/>
</dbReference>
<dbReference type="RefSeq" id="WP_189127598.1">
    <property type="nucleotide sequence ID" value="NZ_BMNH01000025.1"/>
</dbReference>
<keyword evidence="5 6" id="KW-0472">Membrane</keyword>
<dbReference type="InterPro" id="IPR011701">
    <property type="entry name" value="MFS"/>
</dbReference>
<dbReference type="SUPFAM" id="SSF103473">
    <property type="entry name" value="MFS general substrate transporter"/>
    <property type="match status" value="1"/>
</dbReference>
<keyword evidence="4 6" id="KW-1133">Transmembrane helix</keyword>